<dbReference type="GeneID" id="25988945"/>
<feature type="region of interest" description="Disordered" evidence="1">
    <location>
        <begin position="148"/>
        <end position="207"/>
    </location>
</feature>
<accession>J5SK76</accession>
<name>J5SK76_TRIAS</name>
<evidence type="ECO:0000313" key="2">
    <source>
        <dbReference type="EMBL" id="EJT46051.1"/>
    </source>
</evidence>
<evidence type="ECO:0000313" key="3">
    <source>
        <dbReference type="Proteomes" id="UP000002748"/>
    </source>
</evidence>
<reference evidence="2 3" key="1">
    <citation type="journal article" date="2012" name="Eukaryot. Cell">
        <title>Draft genome sequence of CBS 2479, the standard type strain of Trichosporon asahii.</title>
        <authorList>
            <person name="Yang R.Y."/>
            <person name="Li H.T."/>
            <person name="Zhu H."/>
            <person name="Zhou G.P."/>
            <person name="Wang M."/>
            <person name="Wang L."/>
        </authorList>
    </citation>
    <scope>NUCLEOTIDE SEQUENCE [LARGE SCALE GENOMIC DNA]</scope>
    <source>
        <strain evidence="3">ATCC 90039 / CBS 2479 / JCM 2466 / KCTC 7840 / NCYC 2677 / UAMH 7654</strain>
    </source>
</reference>
<dbReference type="Proteomes" id="UP000002748">
    <property type="component" value="Unassembled WGS sequence"/>
</dbReference>
<dbReference type="RefSeq" id="XP_014177640.1">
    <property type="nucleotide sequence ID" value="XM_014322165.1"/>
</dbReference>
<feature type="region of interest" description="Disordered" evidence="1">
    <location>
        <begin position="79"/>
        <end position="125"/>
    </location>
</feature>
<dbReference type="VEuPathDB" id="FungiDB:A1Q1_05433"/>
<dbReference type="KEGG" id="tasa:A1Q1_05433"/>
<dbReference type="EMBL" id="ALBS01000308">
    <property type="protein sequence ID" value="EJT46051.1"/>
    <property type="molecule type" value="Genomic_DNA"/>
</dbReference>
<evidence type="ECO:0000256" key="1">
    <source>
        <dbReference type="SAM" id="MobiDB-lite"/>
    </source>
</evidence>
<feature type="compositionally biased region" description="Basic and acidic residues" evidence="1">
    <location>
        <begin position="45"/>
        <end position="65"/>
    </location>
</feature>
<proteinExistence type="predicted"/>
<protein>
    <submittedName>
        <fullName evidence="2">Uncharacterized protein</fullName>
    </submittedName>
</protein>
<feature type="region of interest" description="Disordered" evidence="1">
    <location>
        <begin position="26"/>
        <end position="65"/>
    </location>
</feature>
<sequence>MASPTLTARSQSPDAGAPIWALRRRSTFSDAAPAPTSVPPVPCAKEAEPKPAQVAKKDEKPETKKDIILRSALKIAHTASVRLPRRRHVRSKSAVPPELPPPSSTPTRARAQSLQSERPLGEGWVRIEKTAGGREGGLTAVGEAGAVVAGDGGGAEETNNNDKPAPPPKGKLHRRRNLNVTFDCPQPPPDWERETLPQTPWPTPTTPYLVADGLKLRTVFPEPPRVHHT</sequence>
<dbReference type="AlphaFoldDB" id="J5SK76"/>
<gene>
    <name evidence="2" type="ORF">A1Q1_05433</name>
</gene>
<organism evidence="2 3">
    <name type="scientific">Trichosporon asahii var. asahii (strain ATCC 90039 / CBS 2479 / JCM 2466 / KCTC 7840 / NBRC 103889/ NCYC 2677 / UAMH 7654)</name>
    <name type="common">Yeast</name>
    <dbReference type="NCBI Taxonomy" id="1186058"/>
    <lineage>
        <taxon>Eukaryota</taxon>
        <taxon>Fungi</taxon>
        <taxon>Dikarya</taxon>
        <taxon>Basidiomycota</taxon>
        <taxon>Agaricomycotina</taxon>
        <taxon>Tremellomycetes</taxon>
        <taxon>Trichosporonales</taxon>
        <taxon>Trichosporonaceae</taxon>
        <taxon>Trichosporon</taxon>
    </lineage>
</organism>
<dbReference type="HOGENOM" id="CLU_1210540_0_0_1"/>
<comment type="caution">
    <text evidence="2">The sequence shown here is derived from an EMBL/GenBank/DDBJ whole genome shotgun (WGS) entry which is preliminary data.</text>
</comment>